<dbReference type="RefSeq" id="WP_036794103.1">
    <property type="nucleotide sequence ID" value="NZ_JAUZMX010000001.1"/>
</dbReference>
<dbReference type="SUPFAM" id="SSF54197">
    <property type="entry name" value="HIT-like"/>
    <property type="match status" value="1"/>
</dbReference>
<dbReference type="Pfam" id="PF09830">
    <property type="entry name" value="ATP_transf"/>
    <property type="match status" value="1"/>
</dbReference>
<dbReference type="InterPro" id="IPR019200">
    <property type="entry name" value="ATP_adenylylTrfase_C"/>
</dbReference>
<evidence type="ECO:0000313" key="1">
    <source>
        <dbReference type="EMBL" id="PSU91256.1"/>
    </source>
</evidence>
<dbReference type="Gene3D" id="3.30.428.70">
    <property type="match status" value="1"/>
</dbReference>
<dbReference type="GO" id="GO:0009117">
    <property type="term" value="P:nucleotide metabolic process"/>
    <property type="evidence" value="ECO:0007669"/>
    <property type="project" value="InterPro"/>
</dbReference>
<name>A0A0B7J709_9GAMM</name>
<dbReference type="InterPro" id="IPR009163">
    <property type="entry name" value="Ap4A_phos1/2"/>
</dbReference>
<dbReference type="InterPro" id="IPR045759">
    <property type="entry name" value="Ap4A_phos1/2_N"/>
</dbReference>
<dbReference type="GeneID" id="29944959"/>
<comment type="caution">
    <text evidence="1">The sequence shown here is derived from an EMBL/GenBank/DDBJ whole genome shotgun (WGS) entry which is preliminary data.</text>
</comment>
<dbReference type="Proteomes" id="UP000241426">
    <property type="component" value="Unassembled WGS sequence"/>
</dbReference>
<dbReference type="PIRSF" id="PIRSF000846">
    <property type="entry name" value="ATP_adenylyltr"/>
    <property type="match status" value="1"/>
</dbReference>
<dbReference type="GO" id="GO:0005524">
    <property type="term" value="F:ATP binding"/>
    <property type="evidence" value="ECO:0007669"/>
    <property type="project" value="InterPro"/>
</dbReference>
<dbReference type="EMBL" id="PYNF01000038">
    <property type="protein sequence ID" value="PSU91256.1"/>
    <property type="molecule type" value="Genomic_DNA"/>
</dbReference>
<dbReference type="Pfam" id="PF19327">
    <property type="entry name" value="Ap4A_phos_N"/>
    <property type="match status" value="1"/>
</dbReference>
<evidence type="ECO:0000313" key="2">
    <source>
        <dbReference type="Proteomes" id="UP000241426"/>
    </source>
</evidence>
<dbReference type="InterPro" id="IPR036265">
    <property type="entry name" value="HIT-like_sf"/>
</dbReference>
<gene>
    <name evidence="1" type="ORF">C9J27_23240</name>
</gene>
<dbReference type="PANTHER" id="PTHR38420">
    <property type="entry name" value="AP-4-A PHOSPHORYLASE II"/>
    <property type="match status" value="1"/>
</dbReference>
<dbReference type="InterPro" id="IPR043171">
    <property type="entry name" value="Ap4A_phos1/2-like"/>
</dbReference>
<accession>A0A0B7J709</accession>
<dbReference type="PANTHER" id="PTHR38420:SF1">
    <property type="entry name" value="PUTATIVE (AFU_ORTHOLOGUE AFUA_5G14690)-RELATED"/>
    <property type="match status" value="1"/>
</dbReference>
<dbReference type="eggNOG" id="COG4360">
    <property type="taxonomic scope" value="Bacteria"/>
</dbReference>
<dbReference type="GO" id="GO:0003877">
    <property type="term" value="F:ATP:ADP adenylyltransferase activity"/>
    <property type="evidence" value="ECO:0007669"/>
    <property type="project" value="InterPro"/>
</dbReference>
<proteinExistence type="predicted"/>
<organism evidence="1 2">
    <name type="scientific">Photobacterium kishitanii</name>
    <dbReference type="NCBI Taxonomy" id="318456"/>
    <lineage>
        <taxon>Bacteria</taxon>
        <taxon>Pseudomonadati</taxon>
        <taxon>Pseudomonadota</taxon>
        <taxon>Gammaproteobacteria</taxon>
        <taxon>Vibrionales</taxon>
        <taxon>Vibrionaceae</taxon>
        <taxon>Photobacterium</taxon>
    </lineage>
</organism>
<sequence length="264" mass="29938">MLWDKALTVAKNASEAQVLLPIATMSSVVSEQGIDFFIKIMNDNLNKKMQQGHIQQNPFLPYDEQMFVDTVGHDHVCLLNKYPVGEPHLLICSKAFVSQSSLLDLQDFSAWIQGVTYPDVLGFFNSASEAGASQRHRHMQLMKTTVPLESMILSGKLPFRHKLFTFDRINSEKAYFCYLAAMHDLGLTPQNVTLNINEPIECLPYNILLTQNWMLVIPRLTNHVGDIFANALNYSGCFLVKDQQQHDWLVDYGCLRLLTECVAP</sequence>
<dbReference type="AlphaFoldDB" id="A0A0B7J709"/>
<protein>
    <submittedName>
        <fullName evidence="1">Phosphorylase</fullName>
    </submittedName>
</protein>
<reference evidence="1 2" key="1">
    <citation type="submission" date="2018-01" db="EMBL/GenBank/DDBJ databases">
        <title>Whole genome sequencing of Histamine producing bacteria.</title>
        <authorList>
            <person name="Butler K."/>
        </authorList>
    </citation>
    <scope>NUCLEOTIDE SEQUENCE [LARGE SCALE GENOMIC DNA]</scope>
    <source>
        <strain evidence="1 2">FS-7.2</strain>
    </source>
</reference>
<accession>A0A2T3KBK2</accession>